<proteinExistence type="inferred from homology"/>
<organism evidence="2 3">
    <name type="scientific">Morella rubra</name>
    <name type="common">Chinese bayberry</name>
    <dbReference type="NCBI Taxonomy" id="262757"/>
    <lineage>
        <taxon>Eukaryota</taxon>
        <taxon>Viridiplantae</taxon>
        <taxon>Streptophyta</taxon>
        <taxon>Embryophyta</taxon>
        <taxon>Tracheophyta</taxon>
        <taxon>Spermatophyta</taxon>
        <taxon>Magnoliopsida</taxon>
        <taxon>eudicotyledons</taxon>
        <taxon>Gunneridae</taxon>
        <taxon>Pentapetalae</taxon>
        <taxon>rosids</taxon>
        <taxon>fabids</taxon>
        <taxon>Fagales</taxon>
        <taxon>Myricaceae</taxon>
        <taxon>Morella</taxon>
    </lineage>
</organism>
<dbReference type="SUPFAM" id="SSF54518">
    <property type="entry name" value="Tubby C-terminal domain-like"/>
    <property type="match status" value="1"/>
</dbReference>
<evidence type="ECO:0000256" key="1">
    <source>
        <dbReference type="ARBA" id="ARBA00005437"/>
    </source>
</evidence>
<dbReference type="Proteomes" id="UP000516437">
    <property type="component" value="Chromosome 2"/>
</dbReference>
<reference evidence="2 3" key="1">
    <citation type="journal article" date="2019" name="Plant Biotechnol. J.">
        <title>The red bayberry genome and genetic basis of sex determination.</title>
        <authorList>
            <person name="Jia H.M."/>
            <person name="Jia H.J."/>
            <person name="Cai Q.L."/>
            <person name="Wang Y."/>
            <person name="Zhao H.B."/>
            <person name="Yang W.F."/>
            <person name="Wang G.Y."/>
            <person name="Li Y.H."/>
            <person name="Zhan D.L."/>
            <person name="Shen Y.T."/>
            <person name="Niu Q.F."/>
            <person name="Chang L."/>
            <person name="Qiu J."/>
            <person name="Zhao L."/>
            <person name="Xie H.B."/>
            <person name="Fu W.Y."/>
            <person name="Jin J."/>
            <person name="Li X.W."/>
            <person name="Jiao Y."/>
            <person name="Zhou C.C."/>
            <person name="Tu T."/>
            <person name="Chai C.Y."/>
            <person name="Gao J.L."/>
            <person name="Fan L.J."/>
            <person name="van de Weg E."/>
            <person name="Wang J.Y."/>
            <person name="Gao Z.S."/>
        </authorList>
    </citation>
    <scope>NUCLEOTIDE SEQUENCE [LARGE SCALE GENOMIC DNA]</scope>
    <source>
        <tissue evidence="2">Leaves</tissue>
    </source>
</reference>
<dbReference type="InterPro" id="IPR007612">
    <property type="entry name" value="LOR"/>
</dbReference>
<sequence length="208" mass="23266">MAPPVGFPSSNPDAVELEIYRTQDKGYIVAQNRNNIVFKVRKSSNAFLLTDADNNPIYTLSKKIVSVHARWKVFKGDSIDPKDLLFRSAKSSAIQLTTELNVFSANKEAEVDPLDPEQVDYDFKIKETASRNNFAIYSGDSSTIVAKVKKLKSEESGNLKVTIYPDMDSAIVTVIIVILDQLKRIPFELPFWPIMAVGHMVVRAVLES</sequence>
<evidence type="ECO:0000313" key="3">
    <source>
        <dbReference type="Proteomes" id="UP000516437"/>
    </source>
</evidence>
<comment type="caution">
    <text evidence="2">The sequence shown here is derived from an EMBL/GenBank/DDBJ whole genome shotgun (WGS) entry which is preliminary data.</text>
</comment>
<dbReference type="Pfam" id="PF04525">
    <property type="entry name" value="LOR"/>
    <property type="match status" value="1"/>
</dbReference>
<comment type="similarity">
    <text evidence="1">Belongs to the LOR family.</text>
</comment>
<dbReference type="EMBL" id="RXIC02000020">
    <property type="protein sequence ID" value="KAB1224533.1"/>
    <property type="molecule type" value="Genomic_DNA"/>
</dbReference>
<dbReference type="AlphaFoldDB" id="A0A6A1WI67"/>
<dbReference type="PANTHER" id="PTHR31087:SF58">
    <property type="entry name" value="OS07G0230700 PROTEIN"/>
    <property type="match status" value="1"/>
</dbReference>
<evidence type="ECO:0000313" key="2">
    <source>
        <dbReference type="EMBL" id="KAB1224533.1"/>
    </source>
</evidence>
<accession>A0A6A1WI67</accession>
<dbReference type="OrthoDB" id="97518at2759"/>
<dbReference type="InterPro" id="IPR025659">
    <property type="entry name" value="Tubby-like_C"/>
</dbReference>
<protein>
    <submittedName>
        <fullName evidence="2">Protein LURP-one-related 15</fullName>
    </submittedName>
</protein>
<keyword evidence="3" id="KW-1185">Reference proteome</keyword>
<gene>
    <name evidence="2" type="ORF">CJ030_MR2G007120</name>
</gene>
<name>A0A6A1WI67_9ROSI</name>
<dbReference type="PANTHER" id="PTHR31087">
    <property type="match status" value="1"/>
</dbReference>
<dbReference type="Gene3D" id="2.40.160.200">
    <property type="entry name" value="LURP1-related"/>
    <property type="match status" value="1"/>
</dbReference>
<dbReference type="InterPro" id="IPR038595">
    <property type="entry name" value="LOR_sf"/>
</dbReference>